<dbReference type="Gene3D" id="3.40.50.1820">
    <property type="entry name" value="alpha/beta hydrolase"/>
    <property type="match status" value="1"/>
</dbReference>
<dbReference type="GO" id="GO:0006629">
    <property type="term" value="P:lipid metabolic process"/>
    <property type="evidence" value="ECO:0007669"/>
    <property type="project" value="InterPro"/>
</dbReference>
<dbReference type="InterPro" id="IPR002921">
    <property type="entry name" value="Fungal_lipase-type"/>
</dbReference>
<dbReference type="AlphaFoldDB" id="A0A1V8M6Q5"/>
<reference evidence="2 3" key="1">
    <citation type="submission" date="2015-12" db="EMBL/GenBank/DDBJ databases">
        <authorList>
            <person name="Shamseldin A."/>
            <person name="Moawad H."/>
            <person name="Abd El-Rahim W.M."/>
            <person name="Sadowsky M.J."/>
        </authorList>
    </citation>
    <scope>NUCLEOTIDE SEQUENCE [LARGE SCALE GENOMIC DNA]</scope>
    <source>
        <strain evidence="2 3">WF1</strain>
    </source>
</reference>
<accession>A0A1V8M6Q5</accession>
<protein>
    <recommendedName>
        <fullName evidence="1">Fungal lipase-type domain-containing protein</fullName>
    </recommendedName>
</protein>
<dbReference type="SUPFAM" id="SSF53474">
    <property type="entry name" value="alpha/beta-Hydrolases"/>
    <property type="match status" value="1"/>
</dbReference>
<dbReference type="Pfam" id="PF01764">
    <property type="entry name" value="Lipase_3"/>
    <property type="match status" value="1"/>
</dbReference>
<evidence type="ECO:0000259" key="1">
    <source>
        <dbReference type="Pfam" id="PF01764"/>
    </source>
</evidence>
<evidence type="ECO:0000313" key="3">
    <source>
        <dbReference type="Proteomes" id="UP000191980"/>
    </source>
</evidence>
<dbReference type="EMBL" id="LPUF01000001">
    <property type="protein sequence ID" value="OQK17270.1"/>
    <property type="molecule type" value="Genomic_DNA"/>
</dbReference>
<feature type="domain" description="Fungal lipase-type" evidence="1">
    <location>
        <begin position="215"/>
        <end position="290"/>
    </location>
</feature>
<organism evidence="2 3">
    <name type="scientific">Methyloprofundus sedimenti</name>
    <dbReference type="NCBI Taxonomy" id="1420851"/>
    <lineage>
        <taxon>Bacteria</taxon>
        <taxon>Pseudomonadati</taxon>
        <taxon>Pseudomonadota</taxon>
        <taxon>Gammaproteobacteria</taxon>
        <taxon>Methylococcales</taxon>
        <taxon>Methylococcaceae</taxon>
        <taxon>Methyloprofundus</taxon>
    </lineage>
</organism>
<dbReference type="RefSeq" id="WP_080521879.1">
    <property type="nucleotide sequence ID" value="NZ_LPUF01000001.1"/>
</dbReference>
<dbReference type="InterPro" id="IPR029058">
    <property type="entry name" value="AB_hydrolase_fold"/>
</dbReference>
<proteinExistence type="predicted"/>
<name>A0A1V8M6Q5_9GAMM</name>
<dbReference type="STRING" id="1420851.AU255_05095"/>
<sequence>MTSKVATAISPAEAECPNSSSLPANSFDLIQTAYLFKTTVSDTGGLTGISRKQADFAYAALTNGNINQPYLFFDNKGEQHSAVASGLIKTLGSKLIGGDWKPAWGPGVYEFPISLFETDNTAFVVYSASQDTYILAIAGTNATAGLDWLVEDFQVGPEFLVKWPMPVDHKPVTVPLKQIVKTDPMISKGTADGVFYLLNRLVPSQYAPNKDLSLQEFLAQLKQSEAGSTKLIVTGHSLGGALAPTLANWAQDMLSASNPEWAGHVFALPTAGPTPGNAAYASLWDAKFPQCSVPVNAGNSNFSLSTGSGRTNDFR</sequence>
<comment type="caution">
    <text evidence="2">The sequence shown here is derived from an EMBL/GenBank/DDBJ whole genome shotgun (WGS) entry which is preliminary data.</text>
</comment>
<keyword evidence="3" id="KW-1185">Reference proteome</keyword>
<dbReference type="Proteomes" id="UP000191980">
    <property type="component" value="Unassembled WGS sequence"/>
</dbReference>
<gene>
    <name evidence="2" type="ORF">AU255_05095</name>
</gene>
<evidence type="ECO:0000313" key="2">
    <source>
        <dbReference type="EMBL" id="OQK17270.1"/>
    </source>
</evidence>